<dbReference type="PROSITE" id="PS50216">
    <property type="entry name" value="DHHC"/>
    <property type="match status" value="1"/>
</dbReference>
<evidence type="ECO:0000256" key="6">
    <source>
        <dbReference type="ARBA" id="ARBA00023139"/>
    </source>
</evidence>
<dbReference type="GO" id="GO:0005794">
    <property type="term" value="C:Golgi apparatus"/>
    <property type="evidence" value="ECO:0007669"/>
    <property type="project" value="TreeGrafter"/>
</dbReference>
<evidence type="ECO:0000256" key="11">
    <source>
        <dbReference type="RuleBase" id="RU079119"/>
    </source>
</evidence>
<keyword evidence="3 11" id="KW-0812">Transmembrane</keyword>
<evidence type="ECO:0000313" key="14">
    <source>
        <dbReference type="Proteomes" id="UP000292362"/>
    </source>
</evidence>
<keyword evidence="7" id="KW-0449">Lipoprotein</keyword>
<comment type="caution">
    <text evidence="13">The sequence shown here is derived from an EMBL/GenBank/DDBJ whole genome shotgun (WGS) entry which is preliminary data.</text>
</comment>
<dbReference type="Pfam" id="PF01529">
    <property type="entry name" value="DHHC"/>
    <property type="match status" value="1"/>
</dbReference>
<dbReference type="PANTHER" id="PTHR22883">
    <property type="entry name" value="ZINC FINGER DHHC DOMAIN CONTAINING PROTEIN"/>
    <property type="match status" value="1"/>
</dbReference>
<dbReference type="VEuPathDB" id="MicrosporidiaDB:CWI37_0273p0010"/>
<dbReference type="GO" id="GO:0006612">
    <property type="term" value="P:protein targeting to membrane"/>
    <property type="evidence" value="ECO:0007669"/>
    <property type="project" value="TreeGrafter"/>
</dbReference>
<dbReference type="AlphaFoldDB" id="A0A4Q9L9D3"/>
<dbReference type="EMBL" id="PITJ01000273">
    <property type="protein sequence ID" value="TBU03571.1"/>
    <property type="molecule type" value="Genomic_DNA"/>
</dbReference>
<comment type="domain">
    <text evidence="11">The DHHC domain is required for palmitoyltransferase activity.</text>
</comment>
<evidence type="ECO:0000313" key="13">
    <source>
        <dbReference type="EMBL" id="TBU03571.1"/>
    </source>
</evidence>
<feature type="transmembrane region" description="Helical" evidence="11">
    <location>
        <begin position="12"/>
        <end position="30"/>
    </location>
</feature>
<evidence type="ECO:0000256" key="2">
    <source>
        <dbReference type="ARBA" id="ARBA00022679"/>
    </source>
</evidence>
<reference evidence="13 14" key="1">
    <citation type="submission" date="2017-12" db="EMBL/GenBank/DDBJ databases">
        <authorList>
            <person name="Pombert J.-F."/>
            <person name="Haag K.L."/>
            <person name="Ebert D."/>
        </authorList>
    </citation>
    <scope>NUCLEOTIDE SEQUENCE [LARGE SCALE GENOMIC DNA]</scope>
    <source>
        <strain evidence="13">FI-OER-3-3</strain>
    </source>
</reference>
<keyword evidence="5 11" id="KW-0472">Membrane</keyword>
<dbReference type="GO" id="GO:0016020">
    <property type="term" value="C:membrane"/>
    <property type="evidence" value="ECO:0007669"/>
    <property type="project" value="UniProtKB-SubCell"/>
</dbReference>
<evidence type="ECO:0000256" key="9">
    <source>
        <dbReference type="ARBA" id="ARBA00038298"/>
    </source>
</evidence>
<sequence length="282" mass="33259">MKTLEDRIKSTSTFILCFYLHILTQAIYLLPDNWNKAKITYITIFNVSCTMIYIYLCLAHINKGFVMKMSESELYLLGGDITRNGKFCRRCDLFKPERAHHCSRCQKCIKKMDHHCPWIGACVNHDNLGYFIRFLFFGASSNILLFGYLMCIFVRKINEKKFQFGIFYTGMVFSLLLSFSLSFLLTFFFIFTFRNATKNITYIEKLRYSDLKKYGMDINDNPYDRGAYKNIKDVLGKPKFLFLCGEKQNGIFYEKTYPCSEWPPYKFGRSVDENQIKDSDSY</sequence>
<proteinExistence type="inferred from homology"/>
<dbReference type="Proteomes" id="UP000292362">
    <property type="component" value="Unassembled WGS sequence"/>
</dbReference>
<evidence type="ECO:0000256" key="3">
    <source>
        <dbReference type="ARBA" id="ARBA00022692"/>
    </source>
</evidence>
<comment type="subcellular location">
    <subcellularLocation>
        <location evidence="1">Membrane</location>
        <topology evidence="1">Multi-pass membrane protein</topology>
    </subcellularLocation>
</comment>
<evidence type="ECO:0000259" key="12">
    <source>
        <dbReference type="Pfam" id="PF01529"/>
    </source>
</evidence>
<comment type="similarity">
    <text evidence="9">Belongs to the DHHC palmitoyltransferase family. PFA5 subfamily.</text>
</comment>
<evidence type="ECO:0000256" key="5">
    <source>
        <dbReference type="ARBA" id="ARBA00023136"/>
    </source>
</evidence>
<keyword evidence="8 11" id="KW-0012">Acyltransferase</keyword>
<dbReference type="InterPro" id="IPR001594">
    <property type="entry name" value="Palmitoyltrfase_DHHC"/>
</dbReference>
<keyword evidence="4 11" id="KW-1133">Transmembrane helix</keyword>
<evidence type="ECO:0000256" key="7">
    <source>
        <dbReference type="ARBA" id="ARBA00023288"/>
    </source>
</evidence>
<name>A0A4Q9L9D3_9MICR</name>
<accession>A0A4Q9L9D3</accession>
<feature type="transmembrane region" description="Helical" evidence="11">
    <location>
        <begin position="166"/>
        <end position="191"/>
    </location>
</feature>
<gene>
    <name evidence="13" type="ORF">CWI37_0273p0010</name>
</gene>
<evidence type="ECO:0000256" key="1">
    <source>
        <dbReference type="ARBA" id="ARBA00004141"/>
    </source>
</evidence>
<dbReference type="EC" id="2.3.1.225" evidence="11"/>
<evidence type="ECO:0000256" key="8">
    <source>
        <dbReference type="ARBA" id="ARBA00023315"/>
    </source>
</evidence>
<evidence type="ECO:0000256" key="10">
    <source>
        <dbReference type="ARBA" id="ARBA00048048"/>
    </source>
</evidence>
<evidence type="ECO:0000256" key="4">
    <source>
        <dbReference type="ARBA" id="ARBA00022989"/>
    </source>
</evidence>
<keyword evidence="2 11" id="KW-0808">Transferase</keyword>
<dbReference type="GO" id="GO:0019706">
    <property type="term" value="F:protein-cysteine S-palmitoyltransferase activity"/>
    <property type="evidence" value="ECO:0007669"/>
    <property type="project" value="UniProtKB-EC"/>
</dbReference>
<feature type="transmembrane region" description="Helical" evidence="11">
    <location>
        <begin position="134"/>
        <end position="154"/>
    </location>
</feature>
<dbReference type="GO" id="GO:0005783">
    <property type="term" value="C:endoplasmic reticulum"/>
    <property type="evidence" value="ECO:0007669"/>
    <property type="project" value="TreeGrafter"/>
</dbReference>
<feature type="domain" description="Palmitoyltransferase DHHC" evidence="12">
    <location>
        <begin position="84"/>
        <end position="207"/>
    </location>
</feature>
<comment type="catalytic activity">
    <reaction evidence="10 11">
        <text>L-cysteinyl-[protein] + hexadecanoyl-CoA = S-hexadecanoyl-L-cysteinyl-[protein] + CoA</text>
        <dbReference type="Rhea" id="RHEA:36683"/>
        <dbReference type="Rhea" id="RHEA-COMP:10131"/>
        <dbReference type="Rhea" id="RHEA-COMP:11032"/>
        <dbReference type="ChEBI" id="CHEBI:29950"/>
        <dbReference type="ChEBI" id="CHEBI:57287"/>
        <dbReference type="ChEBI" id="CHEBI:57379"/>
        <dbReference type="ChEBI" id="CHEBI:74151"/>
        <dbReference type="EC" id="2.3.1.225"/>
    </reaction>
</comment>
<dbReference type="InterPro" id="IPR039859">
    <property type="entry name" value="PFA4/ZDH16/20/ERF2-like"/>
</dbReference>
<organism evidence="13 14">
    <name type="scientific">Hamiltosporidium tvaerminnensis</name>
    <dbReference type="NCBI Taxonomy" id="1176355"/>
    <lineage>
        <taxon>Eukaryota</taxon>
        <taxon>Fungi</taxon>
        <taxon>Fungi incertae sedis</taxon>
        <taxon>Microsporidia</taxon>
        <taxon>Dubosqiidae</taxon>
        <taxon>Hamiltosporidium</taxon>
    </lineage>
</organism>
<feature type="transmembrane region" description="Helical" evidence="11">
    <location>
        <begin position="42"/>
        <end position="61"/>
    </location>
</feature>
<keyword evidence="6" id="KW-0564">Palmitate</keyword>
<dbReference type="PANTHER" id="PTHR22883:SF23">
    <property type="entry name" value="PALMITOYLTRANSFERASE ZDHHC6"/>
    <property type="match status" value="1"/>
</dbReference>
<protein>
    <recommendedName>
        <fullName evidence="11">Palmitoyltransferase</fullName>
        <ecNumber evidence="11">2.3.1.225</ecNumber>
    </recommendedName>
</protein>